<reference evidence="8" key="1">
    <citation type="submission" date="2020-11" db="EMBL/GenBank/DDBJ databases">
        <authorList>
            <person name="Whiteford S."/>
        </authorList>
    </citation>
    <scope>NUCLEOTIDE SEQUENCE</scope>
</reference>
<evidence type="ECO:0000256" key="7">
    <source>
        <dbReference type="RuleBase" id="RU361218"/>
    </source>
</evidence>
<feature type="transmembrane region" description="Helical" evidence="7">
    <location>
        <begin position="201"/>
        <end position="225"/>
    </location>
</feature>
<keyword evidence="5 7" id="KW-0472">Membrane</keyword>
<feature type="transmembrane region" description="Helical" evidence="7">
    <location>
        <begin position="22"/>
        <end position="45"/>
    </location>
</feature>
<feature type="transmembrane region" description="Helical" evidence="7">
    <location>
        <begin position="57"/>
        <end position="76"/>
    </location>
</feature>
<proteinExistence type="inferred from homology"/>
<feature type="disulfide bond" evidence="6">
    <location>
        <begin position="148"/>
        <end position="165"/>
    </location>
</feature>
<evidence type="ECO:0000313" key="9">
    <source>
        <dbReference type="Proteomes" id="UP000653454"/>
    </source>
</evidence>
<evidence type="ECO:0000256" key="2">
    <source>
        <dbReference type="ARBA" id="ARBA00006840"/>
    </source>
</evidence>
<comment type="similarity">
    <text evidence="2 7">Belongs to the tetraspanin (TM4SF) family.</text>
</comment>
<keyword evidence="3 7" id="KW-0812">Transmembrane</keyword>
<accession>A0A8S4DEE2</accession>
<comment type="subcellular location">
    <subcellularLocation>
        <location evidence="1 7">Membrane</location>
        <topology evidence="1 7">Multi-pass membrane protein</topology>
    </subcellularLocation>
</comment>
<dbReference type="PIRSF" id="PIRSF002419">
    <property type="entry name" value="Tetraspanin"/>
    <property type="match status" value="1"/>
</dbReference>
<dbReference type="SUPFAM" id="SSF48652">
    <property type="entry name" value="Tetraspanin"/>
    <property type="match status" value="1"/>
</dbReference>
<organism evidence="8 9">
    <name type="scientific">Plutella xylostella</name>
    <name type="common">Diamondback moth</name>
    <name type="synonym">Plutella maculipennis</name>
    <dbReference type="NCBI Taxonomy" id="51655"/>
    <lineage>
        <taxon>Eukaryota</taxon>
        <taxon>Metazoa</taxon>
        <taxon>Ecdysozoa</taxon>
        <taxon>Arthropoda</taxon>
        <taxon>Hexapoda</taxon>
        <taxon>Insecta</taxon>
        <taxon>Pterygota</taxon>
        <taxon>Neoptera</taxon>
        <taxon>Endopterygota</taxon>
        <taxon>Lepidoptera</taxon>
        <taxon>Glossata</taxon>
        <taxon>Ditrysia</taxon>
        <taxon>Yponomeutoidea</taxon>
        <taxon>Plutellidae</taxon>
        <taxon>Plutella</taxon>
    </lineage>
</organism>
<dbReference type="InterPro" id="IPR008952">
    <property type="entry name" value="Tetraspanin_EC2_sf"/>
</dbReference>
<dbReference type="Gene3D" id="1.10.1450.10">
    <property type="entry name" value="Tetraspanin"/>
    <property type="match status" value="1"/>
</dbReference>
<keyword evidence="9" id="KW-1185">Reference proteome</keyword>
<dbReference type="InterPro" id="IPR018499">
    <property type="entry name" value="Tetraspanin/Peripherin"/>
</dbReference>
<dbReference type="PRINTS" id="PR00259">
    <property type="entry name" value="TMFOUR"/>
</dbReference>
<dbReference type="PANTHER" id="PTHR19282:SF544">
    <property type="entry name" value="TETRASPANIN"/>
    <property type="match status" value="1"/>
</dbReference>
<evidence type="ECO:0000256" key="4">
    <source>
        <dbReference type="ARBA" id="ARBA00022989"/>
    </source>
</evidence>
<dbReference type="AlphaFoldDB" id="A0A8S4DEE2"/>
<keyword evidence="4 7" id="KW-1133">Transmembrane helix</keyword>
<dbReference type="GO" id="GO:0005886">
    <property type="term" value="C:plasma membrane"/>
    <property type="evidence" value="ECO:0007669"/>
    <property type="project" value="TreeGrafter"/>
</dbReference>
<evidence type="ECO:0000256" key="5">
    <source>
        <dbReference type="ARBA" id="ARBA00023136"/>
    </source>
</evidence>
<feature type="disulfide bond" evidence="6">
    <location>
        <begin position="147"/>
        <end position="177"/>
    </location>
</feature>
<name>A0A8S4DEE2_PLUXY</name>
<keyword evidence="6" id="KW-1015">Disulfide bond</keyword>
<evidence type="ECO:0000313" key="8">
    <source>
        <dbReference type="EMBL" id="CAG9095965.1"/>
    </source>
</evidence>
<dbReference type="Proteomes" id="UP000653454">
    <property type="component" value="Unassembled WGS sequence"/>
</dbReference>
<comment type="caution">
    <text evidence="8">The sequence shown here is derived from an EMBL/GenBank/DDBJ whole genome shotgun (WGS) entry which is preliminary data.</text>
</comment>
<evidence type="ECO:0000256" key="6">
    <source>
        <dbReference type="PIRSR" id="PIRSR002419-1"/>
    </source>
</evidence>
<feature type="transmembrane region" description="Helical" evidence="7">
    <location>
        <begin position="82"/>
        <end position="104"/>
    </location>
</feature>
<dbReference type="CDD" id="cd03127">
    <property type="entry name" value="tetraspanin_LEL"/>
    <property type="match status" value="1"/>
</dbReference>
<evidence type="ECO:0000256" key="1">
    <source>
        <dbReference type="ARBA" id="ARBA00004141"/>
    </source>
</evidence>
<dbReference type="InterPro" id="IPR000301">
    <property type="entry name" value="Tetraspanin_animals"/>
</dbReference>
<dbReference type="PANTHER" id="PTHR19282">
    <property type="entry name" value="TETRASPANIN"/>
    <property type="match status" value="1"/>
</dbReference>
<protein>
    <recommendedName>
        <fullName evidence="7">Tetraspanin</fullName>
    </recommendedName>
</protein>
<evidence type="ECO:0000256" key="3">
    <source>
        <dbReference type="ARBA" id="ARBA00022692"/>
    </source>
</evidence>
<gene>
    <name evidence="8" type="ORF">PLXY2_LOCUS1676</name>
</gene>
<dbReference type="EMBL" id="CAJHNJ030000004">
    <property type="protein sequence ID" value="CAG9095965.1"/>
    <property type="molecule type" value="Genomic_DNA"/>
</dbReference>
<dbReference type="Pfam" id="PF00335">
    <property type="entry name" value="Tetraspanin"/>
    <property type="match status" value="1"/>
</dbReference>
<sequence length="236" mass="25759">MHFHVPKALKSVRYTLAGVNTLFLLTGIVLIATGAITLAQVSGYADLVTQRFFRLPTFALATGVIICIITVLGFYGALSEQFYFVAGYAAALLMVLVLEVALVISSYQLAGGARGEVRAPMAASRELYTTRLEVARLWDDLHREFECCGVAGRHDWGDRVPVSCCHIDYGTVSPFNCTTANAYEAGCLVPLSDWLSYEMNVLAVTAVVVTACQVLITAASGWLAWRTKFEEVELEM</sequence>